<name>A0A6F9DUF2_9ASCI</name>
<dbReference type="PANTHER" id="PTHR21963">
    <property type="entry name" value="PF6"/>
    <property type="match status" value="1"/>
</dbReference>
<feature type="region of interest" description="Disordered" evidence="1">
    <location>
        <begin position="845"/>
        <end position="980"/>
    </location>
</feature>
<feature type="region of interest" description="Disordered" evidence="1">
    <location>
        <begin position="430"/>
        <end position="449"/>
    </location>
</feature>
<protein>
    <submittedName>
        <fullName evidence="2">Sperm-associated antigen 17</fullName>
    </submittedName>
</protein>
<dbReference type="InterPro" id="IPR026173">
    <property type="entry name" value="SPAG17"/>
</dbReference>
<dbReference type="AlphaFoldDB" id="A0A6F9DUF2"/>
<dbReference type="GO" id="GO:0003351">
    <property type="term" value="P:epithelial cilium movement involved in extracellular fluid movement"/>
    <property type="evidence" value="ECO:0007669"/>
    <property type="project" value="TreeGrafter"/>
</dbReference>
<feature type="region of interest" description="Disordered" evidence="1">
    <location>
        <begin position="490"/>
        <end position="522"/>
    </location>
</feature>
<feature type="region of interest" description="Disordered" evidence="1">
    <location>
        <begin position="1"/>
        <end position="68"/>
    </location>
</feature>
<dbReference type="GO" id="GO:0005576">
    <property type="term" value="C:extracellular region"/>
    <property type="evidence" value="ECO:0007669"/>
    <property type="project" value="GOC"/>
</dbReference>
<dbReference type="Pfam" id="PF14874">
    <property type="entry name" value="PapD-like"/>
    <property type="match status" value="1"/>
</dbReference>
<feature type="compositionally biased region" description="Polar residues" evidence="1">
    <location>
        <begin position="956"/>
        <end position="972"/>
    </location>
</feature>
<evidence type="ECO:0000256" key="1">
    <source>
        <dbReference type="SAM" id="MobiDB-lite"/>
    </source>
</evidence>
<feature type="compositionally biased region" description="Polar residues" evidence="1">
    <location>
        <begin position="909"/>
        <end position="946"/>
    </location>
</feature>
<evidence type="ECO:0000313" key="2">
    <source>
        <dbReference type="EMBL" id="CAB3266505.1"/>
    </source>
</evidence>
<dbReference type="PANTHER" id="PTHR21963:SF1">
    <property type="entry name" value="SPERM-ASSOCIATED ANTIGEN 17"/>
    <property type="match status" value="1"/>
</dbReference>
<proteinExistence type="evidence at transcript level"/>
<feature type="compositionally biased region" description="Polar residues" evidence="1">
    <location>
        <begin position="220"/>
        <end position="237"/>
    </location>
</feature>
<dbReference type="EMBL" id="LR790643">
    <property type="protein sequence ID" value="CAB3266505.1"/>
    <property type="molecule type" value="mRNA"/>
</dbReference>
<dbReference type="GO" id="GO:1904158">
    <property type="term" value="P:axonemal central apparatus assembly"/>
    <property type="evidence" value="ECO:0007669"/>
    <property type="project" value="TreeGrafter"/>
</dbReference>
<accession>A0A6F9DUF2</accession>
<feature type="compositionally biased region" description="Polar residues" evidence="1">
    <location>
        <begin position="492"/>
        <end position="513"/>
    </location>
</feature>
<dbReference type="GO" id="GO:1990716">
    <property type="term" value="C:axonemal central apparatus"/>
    <property type="evidence" value="ECO:0007669"/>
    <property type="project" value="TreeGrafter"/>
</dbReference>
<feature type="region of interest" description="Disordered" evidence="1">
    <location>
        <begin position="177"/>
        <end position="237"/>
    </location>
</feature>
<organism evidence="2">
    <name type="scientific">Phallusia mammillata</name>
    <dbReference type="NCBI Taxonomy" id="59560"/>
    <lineage>
        <taxon>Eukaryota</taxon>
        <taxon>Metazoa</taxon>
        <taxon>Chordata</taxon>
        <taxon>Tunicata</taxon>
        <taxon>Ascidiacea</taxon>
        <taxon>Phlebobranchia</taxon>
        <taxon>Ascidiidae</taxon>
        <taxon>Phallusia</taxon>
    </lineage>
</organism>
<feature type="compositionally biased region" description="Polar residues" evidence="1">
    <location>
        <begin position="180"/>
        <end position="192"/>
    </location>
</feature>
<feature type="compositionally biased region" description="Basic residues" evidence="1">
    <location>
        <begin position="1"/>
        <end position="26"/>
    </location>
</feature>
<reference evidence="2" key="1">
    <citation type="submission" date="2020-04" db="EMBL/GenBank/DDBJ databases">
        <authorList>
            <person name="Neveu A P."/>
        </authorList>
    </citation>
    <scope>NUCLEOTIDE SEQUENCE</scope>
    <source>
        <tissue evidence="2">Whole embryo</tissue>
    </source>
</reference>
<feature type="compositionally biased region" description="Basic and acidic residues" evidence="1">
    <location>
        <begin position="27"/>
        <end position="56"/>
    </location>
</feature>
<feature type="compositionally biased region" description="Low complexity" evidence="1">
    <location>
        <begin position="848"/>
        <end position="864"/>
    </location>
</feature>
<feature type="region of interest" description="Disordered" evidence="1">
    <location>
        <begin position="716"/>
        <end position="736"/>
    </location>
</feature>
<sequence length="1199" mass="130206">METPKKGGKRSPRSKSPRGKSPKGGKKKSDAAEKEAEAQKLEEQRAQEELERKLQEAEEAAEAMRKRQRMPSFQQLYISCPDGLNVRYELDPTSAVLHPESSKDEYKLMVRQNYPYKTLGRQNTEQARSTPAMDEVSRTILSDGTVVKVMRDGSTKVLFCNGTVCYNPGFGPLDPKMPNTAHSLPSAVSQQAPGIAEDQRTAASAGSKKGSRGRKSSGKTNPEATITEPSVAGTTTGHMAGLEVEAGAKSEMEQEKAASWFTTYISGESTVTKPNGVVQELDPLLCYVATDPVTGEIMFSREDKVIRVDRPDSGGSVCDHIDGTRITRYCRGRGKSEGEEEEDEQGTSGPVWYVKVECPGFATVTFCHDNDSCLTSFGSGTSLLTNIDGTYQLSHWNGGRIDISNEGAVVYTPRPDNDVIMAALSAAEVGGAQKEGEEEDGGSLYGNLPLPGSEPVSLGSYLMRHDAEICCEAVDQEGNVFQVKKTGEVSVMNPSNPAQTQNEDDNQSTSLKSSRLDPMDHHPPRLFVVNSDGSGTELLRLKDVQEYIGDAHLDPTTAVIKEEVPEDSKVIGITVMRPHYGNSGDAWLLHKEEENIVPRNIRTRDLTHFPPKEVKKPGPPFATTLGKGLAIGSAPLPFVPPPAPACPTALELRQLIQREPLSNEIRQHLKTKLIEFSKTAYEHELQRSAVQVQDPRTDEEQMRASDLLSLVLEFDDEGTPRSPDAVPEPSGMKRVSVAPPDAGGLSNEFSLLVKVKYEAAVAPPPPPKIPPPREKLTQADWDRIRRGIEEEKTGRKALKNRDVPEYFDSEAGRAWLLNQAPDMKAASRQLSSDPRRDGTEAKMFLNRGASPQQDSGSDSSRQRGSGAGIVSDTPSKMRPTNPTPAHASGGGTPTKVRPENPTPIAAAAQQRNVRPSNPTPSKTASDAPYLTQQYQPSPIPENPTSAQKREAAHFTPPQQSSESSDNSRQNNVLPLETEPSDLVLTRSLMYDASGQPRRDRVRLPTSIMSDKPGALPNKKFMEVEDPVRRKVNTSSVAGGLSLGNTKVADRGFQLLPPEVVFGVLREGSTYSYSVKLKNTGIDLCRFKVKQPPPGTGIRVQYTPGPVAAGMETVVNLEIYAIAVGVEGDSGVGTINHMLEIVTETDILHLPVTAIVLTAYDYDNRTEAMPSGGKAPGVKLCSHKPPSREGIVRPIKMTAS</sequence>
<gene>
    <name evidence="2" type="primary">Spag17-001</name>
</gene>